<feature type="compositionally biased region" description="Basic and acidic residues" evidence="1">
    <location>
        <begin position="48"/>
        <end position="62"/>
    </location>
</feature>
<evidence type="ECO:0000256" key="1">
    <source>
        <dbReference type="SAM" id="MobiDB-lite"/>
    </source>
</evidence>
<comment type="caution">
    <text evidence="2">The sequence shown here is derived from an EMBL/GenBank/DDBJ whole genome shotgun (WGS) entry which is preliminary data.</text>
</comment>
<keyword evidence="3" id="KW-1185">Reference proteome</keyword>
<feature type="compositionally biased region" description="Polar residues" evidence="1">
    <location>
        <begin position="63"/>
        <end position="75"/>
    </location>
</feature>
<feature type="region of interest" description="Disordered" evidence="1">
    <location>
        <begin position="28"/>
        <end position="75"/>
    </location>
</feature>
<name>A0A8H6N2D0_9PEZI</name>
<gene>
    <name evidence="2" type="ORF">CSOJ01_02673</name>
</gene>
<dbReference type="EMBL" id="WIGN01000024">
    <property type="protein sequence ID" value="KAF6816976.1"/>
    <property type="molecule type" value="Genomic_DNA"/>
</dbReference>
<dbReference type="AlphaFoldDB" id="A0A8H6N2D0"/>
<dbReference type="Proteomes" id="UP000652219">
    <property type="component" value="Unassembled WGS sequence"/>
</dbReference>
<evidence type="ECO:0000313" key="3">
    <source>
        <dbReference type="Proteomes" id="UP000652219"/>
    </source>
</evidence>
<sequence length="75" mass="8177">MESMSESDEEVDELLLLLLPLFEHVFESEPPPTLPGEEDRLSLMLESTKGEVERDGGNDESRTSPAEGSPITGSS</sequence>
<evidence type="ECO:0000313" key="2">
    <source>
        <dbReference type="EMBL" id="KAF6816976.1"/>
    </source>
</evidence>
<accession>A0A8H6N2D0</accession>
<protein>
    <submittedName>
        <fullName evidence="2">Uncharacterized protein</fullName>
    </submittedName>
</protein>
<organism evidence="2 3">
    <name type="scientific">Colletotrichum sojae</name>
    <dbReference type="NCBI Taxonomy" id="2175907"/>
    <lineage>
        <taxon>Eukaryota</taxon>
        <taxon>Fungi</taxon>
        <taxon>Dikarya</taxon>
        <taxon>Ascomycota</taxon>
        <taxon>Pezizomycotina</taxon>
        <taxon>Sordariomycetes</taxon>
        <taxon>Hypocreomycetidae</taxon>
        <taxon>Glomerellales</taxon>
        <taxon>Glomerellaceae</taxon>
        <taxon>Colletotrichum</taxon>
        <taxon>Colletotrichum orchidearum species complex</taxon>
    </lineage>
</organism>
<proteinExistence type="predicted"/>
<reference evidence="2 3" key="1">
    <citation type="journal article" date="2020" name="Phytopathology">
        <title>Genome Sequence Resources of Colletotrichum truncatum, C. plurivorum, C. musicola, and C. sojae: Four Species Pathogenic to Soybean (Glycine max).</title>
        <authorList>
            <person name="Rogerio F."/>
            <person name="Boufleur T.R."/>
            <person name="Ciampi-Guillardi M."/>
            <person name="Sukno S.A."/>
            <person name="Thon M.R."/>
            <person name="Massola Junior N.S."/>
            <person name="Baroncelli R."/>
        </authorList>
    </citation>
    <scope>NUCLEOTIDE SEQUENCE [LARGE SCALE GENOMIC DNA]</scope>
    <source>
        <strain evidence="2 3">LFN0009</strain>
    </source>
</reference>